<accession>A0A2I9DX93</accession>
<organism evidence="1 2">
    <name type="scientific">Deinococcus aerius</name>
    <dbReference type="NCBI Taxonomy" id="200253"/>
    <lineage>
        <taxon>Bacteria</taxon>
        <taxon>Thermotogati</taxon>
        <taxon>Deinococcota</taxon>
        <taxon>Deinococci</taxon>
        <taxon>Deinococcales</taxon>
        <taxon>Deinococcaceae</taxon>
        <taxon>Deinococcus</taxon>
    </lineage>
</organism>
<evidence type="ECO:0000313" key="1">
    <source>
        <dbReference type="EMBL" id="GBF07757.1"/>
    </source>
</evidence>
<keyword evidence="2" id="KW-1185">Reference proteome</keyword>
<dbReference type="Proteomes" id="UP000236569">
    <property type="component" value="Unassembled WGS sequence"/>
</dbReference>
<sequence>MDMSEDTRPPPEQLPDAELQERVKQLRLLSERVRARRDLWASWDLEMRVIQQEQAWRRGQRVQRAGLLPPRQE</sequence>
<protein>
    <submittedName>
        <fullName evidence="1">Uncharacterized protein</fullName>
    </submittedName>
</protein>
<dbReference type="EMBL" id="BFAG01000017">
    <property type="protein sequence ID" value="GBF07757.1"/>
    <property type="molecule type" value="Genomic_DNA"/>
</dbReference>
<comment type="caution">
    <text evidence="1">The sequence shown here is derived from an EMBL/GenBank/DDBJ whole genome shotgun (WGS) entry which is preliminary data.</text>
</comment>
<evidence type="ECO:0000313" key="2">
    <source>
        <dbReference type="Proteomes" id="UP000236569"/>
    </source>
</evidence>
<proteinExistence type="predicted"/>
<dbReference type="AlphaFoldDB" id="A0A2I9DX93"/>
<gene>
    <name evidence="1" type="ORF">DAERI_170016</name>
</gene>
<name>A0A2I9DX93_9DEIO</name>
<reference evidence="2" key="1">
    <citation type="submission" date="2018-01" db="EMBL/GenBank/DDBJ databases">
        <title>Draft Genome Sequence of the Radioresistant Bacterium Deinococcus aerius TR0125, Isolated from the Higher Atmosphere above Japan.</title>
        <authorList>
            <person name="Satoh K."/>
            <person name="Arai H."/>
            <person name="Sanzen T."/>
            <person name="Kawaguchi Y."/>
            <person name="Hayashi H."/>
            <person name="Yokobori S."/>
            <person name="Yamagishi A."/>
            <person name="Oono Y."/>
            <person name="Narumi I."/>
        </authorList>
    </citation>
    <scope>NUCLEOTIDE SEQUENCE [LARGE SCALE GENOMIC DNA]</scope>
    <source>
        <strain evidence="2">TR0125</strain>
    </source>
</reference>